<evidence type="ECO:0000256" key="2">
    <source>
        <dbReference type="ARBA" id="ARBA00007118"/>
    </source>
</evidence>
<protein>
    <recommendedName>
        <fullName evidence="8">Putative NAD(P)H nitroreductase</fullName>
        <ecNumber evidence="8">1.-.-.-</ecNumber>
    </recommendedName>
</protein>
<evidence type="ECO:0000256" key="8">
    <source>
        <dbReference type="PIRNR" id="PIRNR000232"/>
    </source>
</evidence>
<sequence>MLNAIFPRRPPEVAASFHADDTDADIATLAAELMRSRRTVLPKRLGLPGPDAAQQQAMLEAAACAPDHGRLLPWRFVVVPMSARAALGEVFVESLIERDPDATAEQCAQAREKANRAPWLLLLVVDGACGDPAVDLLERVVSAGCAVQNVLLMATAQGFGSALTSGKALSSRYLKRLFGLRERERALCFVSIGTVLSNKPGRVRPDVSDFVSTLGDLPNSQF</sequence>
<dbReference type="RefSeq" id="WP_405001001.1">
    <property type="nucleotide sequence ID" value="NZ_JAVDWU010000003.1"/>
</dbReference>
<feature type="domain" description="Nitroreductase" evidence="9">
    <location>
        <begin position="48"/>
        <end position="193"/>
    </location>
</feature>
<comment type="caution">
    <text evidence="10">The sequence shown here is derived from an EMBL/GenBank/DDBJ whole genome shotgun (WGS) entry which is preliminary data.</text>
</comment>
<evidence type="ECO:0000256" key="3">
    <source>
        <dbReference type="ARBA" id="ARBA00022630"/>
    </source>
</evidence>
<dbReference type="PIRSF" id="PIRSF000232">
    <property type="entry name" value="YdjA"/>
    <property type="match status" value="1"/>
</dbReference>
<comment type="cofactor">
    <cofactor evidence="1 8">
        <name>FMN</name>
        <dbReference type="ChEBI" id="CHEBI:58210"/>
    </cofactor>
</comment>
<dbReference type="InterPro" id="IPR000415">
    <property type="entry name" value="Nitroreductase-like"/>
</dbReference>
<reference evidence="10 11" key="1">
    <citation type="submission" date="2023-07" db="EMBL/GenBank/DDBJ databases">
        <title>Sorghum-associated microbial communities from plants grown in Nebraska, USA.</title>
        <authorList>
            <person name="Schachtman D."/>
        </authorList>
    </citation>
    <scope>NUCLEOTIDE SEQUENCE [LARGE SCALE GENOMIC DNA]</scope>
    <source>
        <strain evidence="10 11">4249</strain>
    </source>
</reference>
<evidence type="ECO:0000259" key="9">
    <source>
        <dbReference type="Pfam" id="PF00881"/>
    </source>
</evidence>
<evidence type="ECO:0000256" key="4">
    <source>
        <dbReference type="ARBA" id="ARBA00022643"/>
    </source>
</evidence>
<dbReference type="Proteomes" id="UP001265700">
    <property type="component" value="Unassembled WGS sequence"/>
</dbReference>
<evidence type="ECO:0000256" key="5">
    <source>
        <dbReference type="ARBA" id="ARBA00022857"/>
    </source>
</evidence>
<dbReference type="Pfam" id="PF00881">
    <property type="entry name" value="Nitroreductase"/>
    <property type="match status" value="1"/>
</dbReference>
<keyword evidence="5 8" id="KW-0521">NADP</keyword>
<keyword evidence="3 8" id="KW-0285">Flavoprotein</keyword>
<dbReference type="Gene3D" id="3.40.109.10">
    <property type="entry name" value="NADH Oxidase"/>
    <property type="match status" value="1"/>
</dbReference>
<dbReference type="CDD" id="cd02135">
    <property type="entry name" value="YdjA-like"/>
    <property type="match status" value="1"/>
</dbReference>
<comment type="similarity">
    <text evidence="2 8">Belongs to the nitroreductase family.</text>
</comment>
<keyword evidence="4 8" id="KW-0288">FMN</keyword>
<dbReference type="InterPro" id="IPR052530">
    <property type="entry name" value="NAD(P)H_nitroreductase"/>
</dbReference>
<dbReference type="PANTHER" id="PTHR43821:SF1">
    <property type="entry name" value="NAD(P)H NITROREDUCTASE YDJA-RELATED"/>
    <property type="match status" value="1"/>
</dbReference>
<keyword evidence="11" id="KW-1185">Reference proteome</keyword>
<dbReference type="EMBL" id="JAVDWU010000003">
    <property type="protein sequence ID" value="MDR7149907.1"/>
    <property type="molecule type" value="Genomic_DNA"/>
</dbReference>
<evidence type="ECO:0000313" key="11">
    <source>
        <dbReference type="Proteomes" id="UP001265700"/>
    </source>
</evidence>
<dbReference type="SUPFAM" id="SSF55469">
    <property type="entry name" value="FMN-dependent nitroreductase-like"/>
    <property type="match status" value="1"/>
</dbReference>
<keyword evidence="7 8" id="KW-0520">NAD</keyword>
<keyword evidence="6 8" id="KW-0560">Oxidoreductase</keyword>
<dbReference type="PANTHER" id="PTHR43821">
    <property type="entry name" value="NAD(P)H NITROREDUCTASE YDJA-RELATED"/>
    <property type="match status" value="1"/>
</dbReference>
<evidence type="ECO:0000313" key="10">
    <source>
        <dbReference type="EMBL" id="MDR7149907.1"/>
    </source>
</evidence>
<dbReference type="EC" id="1.-.-.-" evidence="8"/>
<evidence type="ECO:0000256" key="6">
    <source>
        <dbReference type="ARBA" id="ARBA00023002"/>
    </source>
</evidence>
<evidence type="ECO:0000256" key="1">
    <source>
        <dbReference type="ARBA" id="ARBA00001917"/>
    </source>
</evidence>
<name>A0ABU1WKT1_9BURK</name>
<organism evidence="10 11">
    <name type="scientific">Hydrogenophaga palleronii</name>
    <dbReference type="NCBI Taxonomy" id="65655"/>
    <lineage>
        <taxon>Bacteria</taxon>
        <taxon>Pseudomonadati</taxon>
        <taxon>Pseudomonadota</taxon>
        <taxon>Betaproteobacteria</taxon>
        <taxon>Burkholderiales</taxon>
        <taxon>Comamonadaceae</taxon>
        <taxon>Hydrogenophaga</taxon>
    </lineage>
</organism>
<dbReference type="InterPro" id="IPR029479">
    <property type="entry name" value="Nitroreductase"/>
</dbReference>
<evidence type="ECO:0000256" key="7">
    <source>
        <dbReference type="ARBA" id="ARBA00023027"/>
    </source>
</evidence>
<gene>
    <name evidence="10" type="ORF">J2W49_001862</name>
</gene>
<proteinExistence type="inferred from homology"/>
<accession>A0ABU1WKT1</accession>
<dbReference type="InterPro" id="IPR026021">
    <property type="entry name" value="YdjA-like"/>
</dbReference>